<dbReference type="PIRSF" id="PIRSF004557">
    <property type="entry name" value="SecY"/>
    <property type="match status" value="1"/>
</dbReference>
<evidence type="ECO:0000256" key="6">
    <source>
        <dbReference type="ARBA" id="ARBA00022989"/>
    </source>
</evidence>
<evidence type="ECO:0000313" key="13">
    <source>
        <dbReference type="Proteomes" id="UP000178492"/>
    </source>
</evidence>
<dbReference type="PRINTS" id="PR00303">
    <property type="entry name" value="SECYTRNLCASE"/>
</dbReference>
<dbReference type="Pfam" id="PF00344">
    <property type="entry name" value="SecY"/>
    <property type="match status" value="1"/>
</dbReference>
<keyword evidence="3 10" id="KW-0813">Transport</keyword>
<evidence type="ECO:0000256" key="7">
    <source>
        <dbReference type="ARBA" id="ARBA00023010"/>
    </source>
</evidence>
<feature type="transmembrane region" description="Helical" evidence="10">
    <location>
        <begin position="310"/>
        <end position="332"/>
    </location>
</feature>
<keyword evidence="8 10" id="KW-0472">Membrane</keyword>
<evidence type="ECO:0000256" key="9">
    <source>
        <dbReference type="ARBA" id="ARBA00039733"/>
    </source>
</evidence>
<dbReference type="GO" id="GO:0043952">
    <property type="term" value="P:protein transport by the Sec complex"/>
    <property type="evidence" value="ECO:0007669"/>
    <property type="project" value="UniProtKB-UniRule"/>
</dbReference>
<evidence type="ECO:0000256" key="11">
    <source>
        <dbReference type="RuleBase" id="RU004349"/>
    </source>
</evidence>
<comment type="subunit">
    <text evidence="10">Component of the Sec protein translocase complex. Heterotrimer consisting of SecY, SecE and SecG subunits. The heterotrimers can form oligomers, although 1 heterotrimer is thought to be able to translocate proteins. Interacts with the ribosome. Interacts with SecDF, and other proteins may be involved. Interacts with SecA.</text>
</comment>
<feature type="transmembrane region" description="Helical" evidence="10">
    <location>
        <begin position="181"/>
        <end position="198"/>
    </location>
</feature>
<dbReference type="GO" id="GO:0006605">
    <property type="term" value="P:protein targeting"/>
    <property type="evidence" value="ECO:0007669"/>
    <property type="project" value="UniProtKB-UniRule"/>
</dbReference>
<feature type="transmembrane region" description="Helical" evidence="10">
    <location>
        <begin position="264"/>
        <end position="286"/>
    </location>
</feature>
<keyword evidence="5 10" id="KW-0653">Protein transport</keyword>
<evidence type="ECO:0000256" key="4">
    <source>
        <dbReference type="ARBA" id="ARBA00022692"/>
    </source>
</evidence>
<feature type="transmembrane region" description="Helical" evidence="10">
    <location>
        <begin position="65"/>
        <end position="85"/>
    </location>
</feature>
<feature type="transmembrane region" description="Helical" evidence="10">
    <location>
        <begin position="359"/>
        <end position="385"/>
    </location>
</feature>
<evidence type="ECO:0000256" key="3">
    <source>
        <dbReference type="ARBA" id="ARBA00022448"/>
    </source>
</evidence>
<dbReference type="Proteomes" id="UP000178492">
    <property type="component" value="Unassembled WGS sequence"/>
</dbReference>
<feature type="transmembrane region" description="Helical" evidence="10">
    <location>
        <begin position="24"/>
        <end position="45"/>
    </location>
</feature>
<feature type="transmembrane region" description="Helical" evidence="10">
    <location>
        <begin position="150"/>
        <end position="169"/>
    </location>
</feature>
<comment type="caution">
    <text evidence="12">The sequence shown here is derived from an EMBL/GenBank/DDBJ whole genome shotgun (WGS) entry which is preliminary data.</text>
</comment>
<feature type="transmembrane region" description="Helical" evidence="10">
    <location>
        <begin position="391"/>
        <end position="410"/>
    </location>
</feature>
<dbReference type="InterPro" id="IPR030659">
    <property type="entry name" value="SecY_CS"/>
</dbReference>
<reference evidence="12 13" key="1">
    <citation type="journal article" date="2016" name="Nat. Commun.">
        <title>Thousands of microbial genomes shed light on interconnected biogeochemical processes in an aquifer system.</title>
        <authorList>
            <person name="Anantharaman K."/>
            <person name="Brown C.T."/>
            <person name="Hug L.A."/>
            <person name="Sharon I."/>
            <person name="Castelle C.J."/>
            <person name="Probst A.J."/>
            <person name="Thomas B.C."/>
            <person name="Singh A."/>
            <person name="Wilkins M.J."/>
            <person name="Karaoz U."/>
            <person name="Brodie E.L."/>
            <person name="Williams K.H."/>
            <person name="Hubbard S.S."/>
            <person name="Banfield J.F."/>
        </authorList>
    </citation>
    <scope>NUCLEOTIDE SEQUENCE [LARGE SCALE GENOMIC DNA]</scope>
</reference>
<comment type="subcellular location">
    <subcellularLocation>
        <location evidence="10">Cell membrane</location>
        <topology evidence="10">Multi-pass membrane protein</topology>
    </subcellularLocation>
    <subcellularLocation>
        <location evidence="1">Membrane</location>
        <topology evidence="1">Multi-pass membrane protein</topology>
    </subcellularLocation>
</comment>
<accession>A0A1F5GJG4</accession>
<comment type="similarity">
    <text evidence="2 10 11">Belongs to the SecY/SEC61-alpha family.</text>
</comment>
<proteinExistence type="inferred from homology"/>
<dbReference type="FunFam" id="1.10.3370.10:FF:000001">
    <property type="entry name" value="Preprotein translocase subunit SecY"/>
    <property type="match status" value="1"/>
</dbReference>
<evidence type="ECO:0000256" key="5">
    <source>
        <dbReference type="ARBA" id="ARBA00022927"/>
    </source>
</evidence>
<gene>
    <name evidence="10" type="primary">secY</name>
    <name evidence="12" type="ORF">A3D81_02590</name>
</gene>
<dbReference type="GO" id="GO:0005886">
    <property type="term" value="C:plasma membrane"/>
    <property type="evidence" value="ECO:0007669"/>
    <property type="project" value="UniProtKB-SubCell"/>
</dbReference>
<dbReference type="InterPro" id="IPR026593">
    <property type="entry name" value="SecY"/>
</dbReference>
<evidence type="ECO:0000256" key="8">
    <source>
        <dbReference type="ARBA" id="ARBA00023136"/>
    </source>
</evidence>
<sequence length="433" mass="48138">MNQLQKLLETIVKIFNVKELRGKILFTAFVFFVFRVFVFVPVPGVDLESIKRLFGENQLLSLLDIFSGGTLANFSVMSLGLNPYINASIIMQLLQMVFPKLEELAKEGESGREKINQYTRYLTVPLTVIQAFGMYILLLNAKIIERLDPITLISLVFTMTTGTILLMWLGELISQRGVGNGISMIIFAGIVGRLPIGFAQQVSVFDPSQIRNLVIFVAMALLVVVSIVIVTEARRPIKVHYSRRAQEGAPSAVSSYIPLRVNQAGVIPIIFAVSLILLPTTFARFFERSPNVVIANFAQSLQRLFSPDQIVYNVTYFLLVVAFTYFYTTVAFNTKQISEMLMKQGGFLPGIRPGSPTKLYLDFVSLRITLFGAIFLGLIAILPSIGQSLTGIQTLLIGGTGLLIVVAVILETSKNIESQLVMRDYDTFLRRGI</sequence>
<keyword evidence="4 10" id="KW-0812">Transmembrane</keyword>
<dbReference type="Gene3D" id="1.10.3370.10">
    <property type="entry name" value="SecY subunit domain"/>
    <property type="match status" value="1"/>
</dbReference>
<feature type="transmembrane region" description="Helical" evidence="10">
    <location>
        <begin position="121"/>
        <end position="138"/>
    </location>
</feature>
<evidence type="ECO:0000256" key="1">
    <source>
        <dbReference type="ARBA" id="ARBA00004141"/>
    </source>
</evidence>
<dbReference type="NCBIfam" id="TIGR00967">
    <property type="entry name" value="3a0501s007"/>
    <property type="match status" value="1"/>
</dbReference>
<dbReference type="EMBL" id="MFBE01000006">
    <property type="protein sequence ID" value="OGD91964.1"/>
    <property type="molecule type" value="Genomic_DNA"/>
</dbReference>
<dbReference type="SUPFAM" id="SSF103491">
    <property type="entry name" value="Preprotein translocase SecY subunit"/>
    <property type="match status" value="1"/>
</dbReference>
<feature type="transmembrane region" description="Helical" evidence="10">
    <location>
        <begin position="210"/>
        <end position="230"/>
    </location>
</feature>
<keyword evidence="10" id="KW-1003">Cell membrane</keyword>
<dbReference type="STRING" id="1797715.A3D81_02590"/>
<dbReference type="HAMAP" id="MF_01465">
    <property type="entry name" value="SecY"/>
    <property type="match status" value="1"/>
</dbReference>
<dbReference type="InterPro" id="IPR002208">
    <property type="entry name" value="SecY/SEC61-alpha"/>
</dbReference>
<protein>
    <recommendedName>
        <fullName evidence="9 10">Protein translocase subunit SecY</fullName>
    </recommendedName>
</protein>
<name>A0A1F5GJG4_9BACT</name>
<dbReference type="AlphaFoldDB" id="A0A1F5GJG4"/>
<keyword evidence="7 10" id="KW-0811">Translocation</keyword>
<keyword evidence="6 10" id="KW-1133">Transmembrane helix</keyword>
<organism evidence="12 13">
    <name type="scientific">Candidatus Curtissbacteria bacterium RIFCSPHIGHO2_02_FULL_40_17</name>
    <dbReference type="NCBI Taxonomy" id="1797715"/>
    <lineage>
        <taxon>Bacteria</taxon>
        <taxon>Candidatus Curtissiibacteriota</taxon>
    </lineage>
</organism>
<dbReference type="GO" id="GO:0065002">
    <property type="term" value="P:intracellular protein transmembrane transport"/>
    <property type="evidence" value="ECO:0007669"/>
    <property type="project" value="UniProtKB-UniRule"/>
</dbReference>
<evidence type="ECO:0000256" key="10">
    <source>
        <dbReference type="HAMAP-Rule" id="MF_01465"/>
    </source>
</evidence>
<dbReference type="PROSITE" id="PS00755">
    <property type="entry name" value="SECY_1"/>
    <property type="match status" value="1"/>
</dbReference>
<comment type="function">
    <text evidence="10">The central subunit of the protein translocation channel SecYEG. Consists of two halves formed by TMs 1-5 and 6-10. These two domains form a lateral gate at the front which open onto the bilayer between TMs 2 and 7, and are clamped together by SecE at the back. The channel is closed by both a pore ring composed of hydrophobic SecY resides and a short helix (helix 2A) on the extracellular side of the membrane which forms a plug. The plug probably moves laterally to allow the channel to open. The ring and the pore may move independently.</text>
</comment>
<evidence type="ECO:0000256" key="2">
    <source>
        <dbReference type="ARBA" id="ARBA00005751"/>
    </source>
</evidence>
<evidence type="ECO:0000313" key="12">
    <source>
        <dbReference type="EMBL" id="OGD91964.1"/>
    </source>
</evidence>
<dbReference type="PANTHER" id="PTHR10906">
    <property type="entry name" value="SECY/SEC61-ALPHA FAMILY MEMBER"/>
    <property type="match status" value="1"/>
</dbReference>
<dbReference type="InterPro" id="IPR023201">
    <property type="entry name" value="SecY_dom_sf"/>
</dbReference>